<evidence type="ECO:0000313" key="1">
    <source>
        <dbReference type="EMBL" id="EEB46535.1"/>
    </source>
</evidence>
<evidence type="ECO:0000313" key="2">
    <source>
        <dbReference type="Proteomes" id="UP000003729"/>
    </source>
</evidence>
<protein>
    <submittedName>
        <fullName evidence="1">Uncharacterized protein</fullName>
    </submittedName>
</protein>
<name>B6XDJ2_9GAMM</name>
<organism evidence="1 2">
    <name type="scientific">Providencia alcalifaciens DSM 30120</name>
    <dbReference type="NCBI Taxonomy" id="520999"/>
    <lineage>
        <taxon>Bacteria</taxon>
        <taxon>Pseudomonadati</taxon>
        <taxon>Pseudomonadota</taxon>
        <taxon>Gammaproteobacteria</taxon>
        <taxon>Enterobacterales</taxon>
        <taxon>Morganellaceae</taxon>
        <taxon>Providencia</taxon>
    </lineage>
</organism>
<dbReference type="EMBL" id="ABXW01000032">
    <property type="protein sequence ID" value="EEB46535.1"/>
    <property type="molecule type" value="Genomic_DNA"/>
</dbReference>
<reference evidence="1 2" key="1">
    <citation type="submission" date="2008-10" db="EMBL/GenBank/DDBJ databases">
        <title>Draft genome sequence of Providencia alcalifaciens (DSM 30120).</title>
        <authorList>
            <person name="Sudarsanam P."/>
            <person name="Ley R."/>
            <person name="Guruge J."/>
            <person name="Turnbaugh P.J."/>
            <person name="Mahowald M."/>
            <person name="Liep D."/>
            <person name="Gordon J."/>
        </authorList>
    </citation>
    <scope>NUCLEOTIDE SEQUENCE [LARGE SCALE GENOMIC DNA]</scope>
    <source>
        <strain evidence="1 2">DSM 30120</strain>
    </source>
</reference>
<dbReference type="AlphaFoldDB" id="B6XDJ2"/>
<proteinExistence type="predicted"/>
<comment type="caution">
    <text evidence="1">The sequence shown here is derived from an EMBL/GenBank/DDBJ whole genome shotgun (WGS) entry which is preliminary data.</text>
</comment>
<reference evidence="1 2" key="2">
    <citation type="submission" date="2008-10" db="EMBL/GenBank/DDBJ databases">
        <authorList>
            <person name="Fulton L."/>
            <person name="Clifton S."/>
            <person name="Fulton B."/>
            <person name="Xu J."/>
            <person name="Minx P."/>
            <person name="Pepin K.H."/>
            <person name="Johnson M."/>
            <person name="Bhonagiri V."/>
            <person name="Nash W.E."/>
            <person name="Mardis E.R."/>
            <person name="Wilson R.K."/>
        </authorList>
    </citation>
    <scope>NUCLEOTIDE SEQUENCE [LARGE SCALE GENOMIC DNA]</scope>
    <source>
        <strain evidence="1 2">DSM 30120</strain>
    </source>
</reference>
<gene>
    <name evidence="1" type="ORF">PROVALCAL_01414</name>
</gene>
<feature type="non-terminal residue" evidence="1">
    <location>
        <position position="1"/>
    </location>
</feature>
<sequence>VRNGWSQQYNCDGKCQNEELGILFKSSAPMGLVGCHTEGLNSCKGKWQVDMYKSYCCMADVVVKQSPV</sequence>
<dbReference type="Proteomes" id="UP000003729">
    <property type="component" value="Unassembled WGS sequence"/>
</dbReference>
<accession>B6XDJ2</accession>